<dbReference type="InterPro" id="IPR019480">
    <property type="entry name" value="Dihydroorotate_DH_Fe-S-bd"/>
</dbReference>
<feature type="binding site" evidence="1">
    <location>
        <position position="270"/>
    </location>
    <ligand>
        <name>[2Fe-2S] cluster</name>
        <dbReference type="ChEBI" id="CHEBI:190135"/>
    </ligand>
</feature>
<keyword evidence="1" id="KW-0408">Iron</keyword>
<reference evidence="3 4" key="1">
    <citation type="journal article" date="2016" name="Nat. Commun.">
        <title>Thousands of microbial genomes shed light on interconnected biogeochemical processes in an aquifer system.</title>
        <authorList>
            <person name="Anantharaman K."/>
            <person name="Brown C.T."/>
            <person name="Hug L.A."/>
            <person name="Sharon I."/>
            <person name="Castelle C.J."/>
            <person name="Probst A.J."/>
            <person name="Thomas B.C."/>
            <person name="Singh A."/>
            <person name="Wilkins M.J."/>
            <person name="Karaoz U."/>
            <person name="Brodie E.L."/>
            <person name="Williams K.H."/>
            <person name="Hubbard S.S."/>
            <person name="Banfield J.F."/>
        </authorList>
    </citation>
    <scope>NUCLEOTIDE SEQUENCE [LARGE SCALE GENOMIC DNA]</scope>
    <source>
        <strain evidence="4">RBG_16_55_9</strain>
    </source>
</reference>
<dbReference type="Pfam" id="PF00175">
    <property type="entry name" value="NAD_binding_1"/>
    <property type="match status" value="1"/>
</dbReference>
<evidence type="ECO:0000313" key="3">
    <source>
        <dbReference type="EMBL" id="OGF56346.1"/>
    </source>
</evidence>
<dbReference type="STRING" id="1817864.A2Z21_05900"/>
<dbReference type="PANTHER" id="PTHR43513">
    <property type="entry name" value="DIHYDROOROTATE DEHYDROGENASE B (NAD(+)), ELECTRON TRANSFER SUBUNIT"/>
    <property type="match status" value="1"/>
</dbReference>
<dbReference type="CDD" id="cd06221">
    <property type="entry name" value="sulfite_reductase_like"/>
    <property type="match status" value="1"/>
</dbReference>
<keyword evidence="1" id="KW-0001">2Fe-2S</keyword>
<dbReference type="PRINTS" id="PR00371">
    <property type="entry name" value="FPNCR"/>
</dbReference>
<feature type="binding site" evidence="1">
    <location>
        <position position="259"/>
    </location>
    <ligand>
        <name>[2Fe-2S] cluster</name>
        <dbReference type="ChEBI" id="CHEBI:190135"/>
    </ligand>
</feature>
<comment type="cofactor">
    <cofactor evidence="1">
        <name>[2Fe-2S] cluster</name>
        <dbReference type="ChEBI" id="CHEBI:190135"/>
    </cofactor>
    <text evidence="1">Binds 1 [2Fe-2S] cluster per subunit.</text>
</comment>
<evidence type="ECO:0000256" key="1">
    <source>
        <dbReference type="PIRSR" id="PIRSR006816-2"/>
    </source>
</evidence>
<dbReference type="Pfam" id="PF10418">
    <property type="entry name" value="DHODB_Fe-S_bind"/>
    <property type="match status" value="1"/>
</dbReference>
<feature type="binding site" evidence="1">
    <location>
        <position position="254"/>
    </location>
    <ligand>
        <name>[2Fe-2S] cluster</name>
        <dbReference type="ChEBI" id="CHEBI:190135"/>
    </ligand>
</feature>
<dbReference type="InterPro" id="IPR050353">
    <property type="entry name" value="PyrK_electron_transfer"/>
</dbReference>
<sequence>MVLTLMPKMIATADGIDPMLPRPYRVQRVRRETYDTFTLELEPLRDAVEFSFAPGQFNMLYRFGVGEVPISISGDPGQPKTLIHTVRAVGATTKAICKMKRGQILGVRGPFGSPWPMEESTGNDVMIVAGGIGLAPLRPAIYHLLAHRGQYGRIALLYGARTPKDLLYTRELEQWRGRFDLQVEVTVDSAKPEEWRGPVGVVTALIPRAAFDPLHTTALVVGPEIMMRFTVLELQKCDVRDDQIVLSMERNMKCAIGFCGHCQYGPTFICKDGPVFRYDCIKELFGKREI</sequence>
<dbReference type="InterPro" id="IPR001709">
    <property type="entry name" value="Flavoprot_Pyr_Nucl_cyt_Rdtase"/>
</dbReference>
<dbReference type="InterPro" id="IPR012165">
    <property type="entry name" value="Cyt_c3_hydrogenase_gsu"/>
</dbReference>
<dbReference type="GO" id="GO:0046872">
    <property type="term" value="F:metal ion binding"/>
    <property type="evidence" value="ECO:0007669"/>
    <property type="project" value="UniProtKB-KW"/>
</dbReference>
<dbReference type="GO" id="GO:0016491">
    <property type="term" value="F:oxidoreductase activity"/>
    <property type="evidence" value="ECO:0007669"/>
    <property type="project" value="InterPro"/>
</dbReference>
<proteinExistence type="predicted"/>
<feature type="binding site" evidence="1">
    <location>
        <position position="262"/>
    </location>
    <ligand>
        <name>[2Fe-2S] cluster</name>
        <dbReference type="ChEBI" id="CHEBI:190135"/>
    </ligand>
</feature>
<dbReference type="SUPFAM" id="SSF63380">
    <property type="entry name" value="Riboflavin synthase domain-like"/>
    <property type="match status" value="1"/>
</dbReference>
<dbReference type="Proteomes" id="UP000179157">
    <property type="component" value="Unassembled WGS sequence"/>
</dbReference>
<dbReference type="InterPro" id="IPR001433">
    <property type="entry name" value="OxRdtase_FAD/NAD-bd"/>
</dbReference>
<dbReference type="InterPro" id="IPR017938">
    <property type="entry name" value="Riboflavin_synthase-like_b-brl"/>
</dbReference>
<dbReference type="EMBL" id="MFGX01000037">
    <property type="protein sequence ID" value="OGF56346.1"/>
    <property type="molecule type" value="Genomic_DNA"/>
</dbReference>
<dbReference type="GO" id="GO:0006221">
    <property type="term" value="P:pyrimidine nucleotide biosynthetic process"/>
    <property type="evidence" value="ECO:0007669"/>
    <property type="project" value="InterPro"/>
</dbReference>
<dbReference type="PROSITE" id="PS51384">
    <property type="entry name" value="FAD_FR"/>
    <property type="match status" value="1"/>
</dbReference>
<organism evidence="3 4">
    <name type="scientific">Fraserbacteria sp. (strain RBG_16_55_9)</name>
    <dbReference type="NCBI Taxonomy" id="1817864"/>
    <lineage>
        <taxon>Bacteria</taxon>
        <taxon>Candidatus Fraseribacteriota</taxon>
    </lineage>
</organism>
<keyword evidence="1" id="KW-0479">Metal-binding</keyword>
<dbReference type="GO" id="GO:0050660">
    <property type="term" value="F:flavin adenine dinucleotide binding"/>
    <property type="evidence" value="ECO:0007669"/>
    <property type="project" value="InterPro"/>
</dbReference>
<dbReference type="Gene3D" id="2.40.30.10">
    <property type="entry name" value="Translation factors"/>
    <property type="match status" value="1"/>
</dbReference>
<feature type="domain" description="FAD-binding FR-type" evidence="2">
    <location>
        <begin position="19"/>
        <end position="117"/>
    </location>
</feature>
<protein>
    <submittedName>
        <fullName evidence="3">Ni/Fe hydrogenase subunit gamma</fullName>
    </submittedName>
</protein>
<name>A0A1F5UYW0_FRAXR</name>
<dbReference type="InterPro" id="IPR017927">
    <property type="entry name" value="FAD-bd_FR_type"/>
</dbReference>
<dbReference type="Gene3D" id="3.40.50.80">
    <property type="entry name" value="Nucleotide-binding domain of ferredoxin-NADP reductase (FNR) module"/>
    <property type="match status" value="1"/>
</dbReference>
<dbReference type="PANTHER" id="PTHR43513:SF1">
    <property type="entry name" value="ANAEROBIC SULFITE REDUCTASE SUBUNIT B"/>
    <property type="match status" value="1"/>
</dbReference>
<keyword evidence="1" id="KW-0411">Iron-sulfur</keyword>
<gene>
    <name evidence="3" type="ORF">A2Z21_05900</name>
</gene>
<dbReference type="AlphaFoldDB" id="A0A1F5UYW0"/>
<dbReference type="GO" id="GO:0051537">
    <property type="term" value="F:2 iron, 2 sulfur cluster binding"/>
    <property type="evidence" value="ECO:0007669"/>
    <property type="project" value="UniProtKB-KW"/>
</dbReference>
<comment type="caution">
    <text evidence="3">The sequence shown here is derived from an EMBL/GenBank/DDBJ whole genome shotgun (WGS) entry which is preliminary data.</text>
</comment>
<accession>A0A1F5UYW0</accession>
<evidence type="ECO:0000313" key="4">
    <source>
        <dbReference type="Proteomes" id="UP000179157"/>
    </source>
</evidence>
<evidence type="ECO:0000259" key="2">
    <source>
        <dbReference type="PROSITE" id="PS51384"/>
    </source>
</evidence>
<dbReference type="PIRSF" id="PIRSF006816">
    <property type="entry name" value="Cyc3_hyd_g"/>
    <property type="match status" value="1"/>
</dbReference>
<dbReference type="PRINTS" id="PR00406">
    <property type="entry name" value="CYTB5RDTASE"/>
</dbReference>
<dbReference type="InterPro" id="IPR039261">
    <property type="entry name" value="FNR_nucleotide-bd"/>
</dbReference>
<dbReference type="SUPFAM" id="SSF52343">
    <property type="entry name" value="Ferredoxin reductase-like, C-terminal NADP-linked domain"/>
    <property type="match status" value="1"/>
</dbReference>